<evidence type="ECO:0000259" key="3">
    <source>
        <dbReference type="PROSITE" id="PS50965"/>
    </source>
</evidence>
<feature type="domain" description="NERD" evidence="3">
    <location>
        <begin position="33"/>
        <end position="152"/>
    </location>
</feature>
<dbReference type="RefSeq" id="WP_138526839.1">
    <property type="nucleotide sequence ID" value="NZ_SWDV01000069.1"/>
</dbReference>
<dbReference type="AlphaFoldDB" id="A0A5R9QLB5"/>
<evidence type="ECO:0000256" key="1">
    <source>
        <dbReference type="SAM" id="MobiDB-lite"/>
    </source>
</evidence>
<keyword evidence="2" id="KW-1133">Transmembrane helix</keyword>
<dbReference type="EMBL" id="SWDV01000069">
    <property type="protein sequence ID" value="TLX69911.1"/>
    <property type="molecule type" value="Genomic_DNA"/>
</dbReference>
<reference evidence="4 5" key="1">
    <citation type="submission" date="2019-04" db="EMBL/GenBank/DDBJ databases">
        <authorList>
            <person name="Li M."/>
        </authorList>
    </citation>
    <scope>NUCLEOTIDE SEQUENCE [LARGE SCALE GENOMIC DNA]</scope>
    <source>
        <strain evidence="4 5">LAM1902</strain>
    </source>
</reference>
<dbReference type="InterPro" id="IPR011528">
    <property type="entry name" value="NERD"/>
</dbReference>
<evidence type="ECO:0000256" key="2">
    <source>
        <dbReference type="SAM" id="Phobius"/>
    </source>
</evidence>
<organism evidence="4 5">
    <name type="scientific">Pseudomonas nicosulfuronedens</name>
    <dbReference type="NCBI Taxonomy" id="2571105"/>
    <lineage>
        <taxon>Bacteria</taxon>
        <taxon>Pseudomonadati</taxon>
        <taxon>Pseudomonadota</taxon>
        <taxon>Gammaproteobacteria</taxon>
        <taxon>Pseudomonadales</taxon>
        <taxon>Pseudomonadaceae</taxon>
        <taxon>Pseudomonas</taxon>
    </lineage>
</organism>
<keyword evidence="2" id="KW-0812">Transmembrane</keyword>
<keyword evidence="2" id="KW-0472">Membrane</keyword>
<evidence type="ECO:0000313" key="4">
    <source>
        <dbReference type="EMBL" id="TLX69911.1"/>
    </source>
</evidence>
<comment type="caution">
    <text evidence="4">The sequence shown here is derived from an EMBL/GenBank/DDBJ whole genome shotgun (WGS) entry which is preliminary data.</text>
</comment>
<dbReference type="OrthoDB" id="5782056at2"/>
<feature type="region of interest" description="Disordered" evidence="1">
    <location>
        <begin position="213"/>
        <end position="237"/>
    </location>
</feature>
<feature type="compositionally biased region" description="Polar residues" evidence="1">
    <location>
        <begin position="219"/>
        <end position="237"/>
    </location>
</feature>
<dbReference type="GeneID" id="300409070"/>
<feature type="transmembrane region" description="Helical" evidence="2">
    <location>
        <begin position="6"/>
        <end position="28"/>
    </location>
</feature>
<dbReference type="PROSITE" id="PS50965">
    <property type="entry name" value="NERD"/>
    <property type="match status" value="1"/>
</dbReference>
<dbReference type="Pfam" id="PF08378">
    <property type="entry name" value="NERD"/>
    <property type="match status" value="1"/>
</dbReference>
<gene>
    <name evidence="4" type="ORF">FAS41_29640</name>
</gene>
<evidence type="ECO:0000313" key="5">
    <source>
        <dbReference type="Proteomes" id="UP000306635"/>
    </source>
</evidence>
<sequence length="237" mass="27214">MADFLWIYAPPVALMLLVGAVAHTLLLARPAYRGWWGEYKVNFMLKVCLSGEYRVFSNALYRGQTDDETTQIDHIVVSRYGLFVIETKCFRGRIVTDPNAPDTWLQRVGRRKYKVRNPLLQNYAHVKALHRVTGIHSQQIRSFVVMAGQAKFVYGMPEGVFSIWSVVRKIQAFRAPVFTAGHVSSITKALERCRVKGGYWAAKRHVELLKRKEARRKSAASSTPQEECQERSQQWPQ</sequence>
<dbReference type="Proteomes" id="UP000306635">
    <property type="component" value="Unassembled WGS sequence"/>
</dbReference>
<keyword evidence="5" id="KW-1185">Reference proteome</keyword>
<name>A0A5R9QLB5_9PSED</name>
<accession>A0A5R9QLB5</accession>
<protein>
    <submittedName>
        <fullName evidence="4">NERD domain-containing protein</fullName>
    </submittedName>
</protein>
<proteinExistence type="predicted"/>